<dbReference type="AlphaFoldDB" id="A0A6L5GUB6"/>
<feature type="domain" description="Aldehyde dehydrogenase" evidence="3">
    <location>
        <begin position="40"/>
        <end position="423"/>
    </location>
</feature>
<dbReference type="InterPro" id="IPR015590">
    <property type="entry name" value="Aldehyde_DH_dom"/>
</dbReference>
<dbReference type="PANTHER" id="PTHR11699">
    <property type="entry name" value="ALDEHYDE DEHYDROGENASE-RELATED"/>
    <property type="match status" value="1"/>
</dbReference>
<evidence type="ECO:0000256" key="1">
    <source>
        <dbReference type="ARBA" id="ARBA00023002"/>
    </source>
</evidence>
<dbReference type="InterPro" id="IPR012408">
    <property type="entry name" value="Acetald_propionald_DH-rel"/>
</dbReference>
<dbReference type="GO" id="GO:0008774">
    <property type="term" value="F:acetaldehyde dehydrogenase (acetylating) activity"/>
    <property type="evidence" value="ECO:0007669"/>
    <property type="project" value="InterPro"/>
</dbReference>
<keyword evidence="2" id="KW-0520">NAD</keyword>
<accession>A0A6L5GUB6</accession>
<keyword evidence="5" id="KW-1185">Reference proteome</keyword>
<dbReference type="PIRSF" id="PIRSF036410">
    <property type="entry name" value="EutE_PduP"/>
    <property type="match status" value="1"/>
</dbReference>
<dbReference type="Gene3D" id="3.40.605.10">
    <property type="entry name" value="Aldehyde Dehydrogenase, Chain A, domain 1"/>
    <property type="match status" value="1"/>
</dbReference>
<evidence type="ECO:0000313" key="4">
    <source>
        <dbReference type="EMBL" id="MQM73662.1"/>
    </source>
</evidence>
<sequence length="471" mass="49995">MNIDTAGIEAIVKKVMTSIDAANGVAPAAQDAKGKDGIFEDMEDAIAAAQAAWNDYKMRPLSLRYKIIDEIRKTFTKKETVETIVNMAVEETGMGNVEDKLAKAYCCAEKTPGMEDLQANCWTGDEGLTLLELSPFGVIGAICPSTNPNETIVNNSISMLAAGNAIVFAPHPGALQTSLYCVRLVNQAIEAAGGPANLVVSTEHPTMESANVMMHHPDVRLLCATGGPGVVHAVLSSGKKAIGAGPGNPPALVDETADIEKAAKDIIDGCTFDNNLPCIAEKEVVVVDQVADYLIFNMKKNGAFEIKDRKVLDDLAAMVAPDGRVSRDYVGKSAKYIAKAAGIDVPADTRVLIGELPADHPLVQIELMMPILGIVRVDNVDEGIDLACELEHGNRHTATMHSKNVDALSKMSKKIASTIFVKNGPSYAGLGIGGEGYPTFTIAGPTGEGLTSAKTFARRRRCVLCDAFNIK</sequence>
<dbReference type="Proteomes" id="UP000473648">
    <property type="component" value="Unassembled WGS sequence"/>
</dbReference>
<dbReference type="InterPro" id="IPR016162">
    <property type="entry name" value="Ald_DH_N"/>
</dbReference>
<keyword evidence="1" id="KW-0560">Oxidoreductase</keyword>
<name>A0A6L5GUB6_9FIRM</name>
<dbReference type="InterPro" id="IPR016163">
    <property type="entry name" value="Ald_DH_C"/>
</dbReference>
<dbReference type="SUPFAM" id="SSF53720">
    <property type="entry name" value="ALDH-like"/>
    <property type="match status" value="1"/>
</dbReference>
<dbReference type="NCBIfam" id="NF011927">
    <property type="entry name" value="PRK15398.1"/>
    <property type="match status" value="1"/>
</dbReference>
<comment type="caution">
    <text evidence="4">The sequence shown here is derived from an EMBL/GenBank/DDBJ whole genome shotgun (WGS) entry which is preliminary data.</text>
</comment>
<protein>
    <submittedName>
        <fullName evidence="4">Aldehyde dehydrogenase EutE</fullName>
    </submittedName>
</protein>
<organism evidence="4 5">
    <name type="scientific">Candidatus Pseudoramibacter fermentans</name>
    <dbReference type="NCBI Taxonomy" id="2594427"/>
    <lineage>
        <taxon>Bacteria</taxon>
        <taxon>Bacillati</taxon>
        <taxon>Bacillota</taxon>
        <taxon>Clostridia</taxon>
        <taxon>Eubacteriales</taxon>
        <taxon>Eubacteriaceae</taxon>
        <taxon>Pseudoramibacter</taxon>
    </lineage>
</organism>
<gene>
    <name evidence="4" type="ORF">FRC53_09680</name>
</gene>
<proteinExistence type="predicted"/>
<dbReference type="Gene3D" id="3.40.309.10">
    <property type="entry name" value="Aldehyde Dehydrogenase, Chain A, domain 2"/>
    <property type="match status" value="1"/>
</dbReference>
<dbReference type="EMBL" id="VOGB01000005">
    <property type="protein sequence ID" value="MQM73662.1"/>
    <property type="molecule type" value="Genomic_DNA"/>
</dbReference>
<evidence type="ECO:0000259" key="3">
    <source>
        <dbReference type="Pfam" id="PF00171"/>
    </source>
</evidence>
<dbReference type="InterPro" id="IPR016161">
    <property type="entry name" value="Ald_DH/histidinol_DH"/>
</dbReference>
<evidence type="ECO:0000256" key="2">
    <source>
        <dbReference type="ARBA" id="ARBA00023027"/>
    </source>
</evidence>
<dbReference type="CDD" id="cd07121">
    <property type="entry name" value="ALDH_EutE"/>
    <property type="match status" value="1"/>
</dbReference>
<evidence type="ECO:0000313" key="5">
    <source>
        <dbReference type="Proteomes" id="UP000473648"/>
    </source>
</evidence>
<reference evidence="4" key="1">
    <citation type="journal article" date="2020" name="Appl. Environ. Microbiol.">
        <title>Medium-Chain Fatty Acid Synthesis by 'Candidatus Weimeria bifida' gen. nov., sp. nov., and 'Candidatus Pseudoramibacter fermentans' sp. nov.</title>
        <authorList>
            <person name="Scarborough M.J."/>
            <person name="Myers K.S."/>
            <person name="Donohue T.J."/>
            <person name="Noguera D.R."/>
        </authorList>
    </citation>
    <scope>NUCLEOTIDE SEQUENCE</scope>
    <source>
        <strain evidence="4">EUB1.1</strain>
    </source>
</reference>
<dbReference type="Pfam" id="PF00171">
    <property type="entry name" value="Aldedh"/>
    <property type="match status" value="1"/>
</dbReference>